<proteinExistence type="predicted"/>
<keyword evidence="2" id="KW-1185">Reference proteome</keyword>
<protein>
    <submittedName>
        <fullName evidence="1">Uncharacterized protein</fullName>
    </submittedName>
</protein>
<organism evidence="1 2">
    <name type="scientific">Bradyrhizobium aeschynomenes</name>
    <dbReference type="NCBI Taxonomy" id="2734909"/>
    <lineage>
        <taxon>Bacteria</taxon>
        <taxon>Pseudomonadati</taxon>
        <taxon>Pseudomonadota</taxon>
        <taxon>Alphaproteobacteria</taxon>
        <taxon>Hyphomicrobiales</taxon>
        <taxon>Nitrobacteraceae</taxon>
        <taxon>Bradyrhizobium</taxon>
    </lineage>
</organism>
<evidence type="ECO:0000313" key="1">
    <source>
        <dbReference type="EMBL" id="NPU69683.1"/>
    </source>
</evidence>
<gene>
    <name evidence="1" type="ORF">HL667_32085</name>
</gene>
<dbReference type="Proteomes" id="UP000886476">
    <property type="component" value="Unassembled WGS sequence"/>
</dbReference>
<name>A0ABX2CNH4_9BRAD</name>
<reference evidence="1" key="1">
    <citation type="submission" date="2020-05" db="EMBL/GenBank/DDBJ databases">
        <title>Nod-independent and nitrogen-fixing Bradyrhizobium aeschynomene sp. nov. isolated from nodules of Aeschynomene indica.</title>
        <authorList>
            <person name="Zhang Z."/>
        </authorList>
    </citation>
    <scope>NUCLEOTIDE SEQUENCE</scope>
    <source>
        <strain evidence="1">83012</strain>
    </source>
</reference>
<evidence type="ECO:0000313" key="2">
    <source>
        <dbReference type="Proteomes" id="UP000886476"/>
    </source>
</evidence>
<sequence length="131" mass="12239">MVLDPASPALGLNVGSSDGGRPAFFASGESAPAAPIEGASLLRTSFDTSADGADVICGSEFGGCGTDAAVPAALAEPSGLGEPGAAAETPASEPAVAAVDVAGVFASGLLLNRSVELDGAGLAAAPAAAAD</sequence>
<dbReference type="RefSeq" id="WP_172114956.1">
    <property type="nucleotide sequence ID" value="NZ_JABFDN010000021.1"/>
</dbReference>
<accession>A0ABX2CNH4</accession>
<comment type="caution">
    <text evidence="1">The sequence shown here is derived from an EMBL/GenBank/DDBJ whole genome shotgun (WGS) entry which is preliminary data.</text>
</comment>
<dbReference type="EMBL" id="JABFDN010000021">
    <property type="protein sequence ID" value="NPU69683.1"/>
    <property type="molecule type" value="Genomic_DNA"/>
</dbReference>